<organism evidence="10 11">
    <name type="scientific">Polysphondylium violaceum</name>
    <dbReference type="NCBI Taxonomy" id="133409"/>
    <lineage>
        <taxon>Eukaryota</taxon>
        <taxon>Amoebozoa</taxon>
        <taxon>Evosea</taxon>
        <taxon>Eumycetozoa</taxon>
        <taxon>Dictyostelia</taxon>
        <taxon>Dictyosteliales</taxon>
        <taxon>Dictyosteliaceae</taxon>
        <taxon>Polysphondylium</taxon>
    </lineage>
</organism>
<keyword evidence="8" id="KW-0732">Signal</keyword>
<reference evidence="10" key="1">
    <citation type="submission" date="2020-01" db="EMBL/GenBank/DDBJ databases">
        <title>Development of genomics and gene disruption for Polysphondylium violaceum indicates a role for the polyketide synthase stlB in stalk morphogenesis.</title>
        <authorList>
            <person name="Narita B."/>
            <person name="Kawabe Y."/>
            <person name="Kin K."/>
            <person name="Saito T."/>
            <person name="Gibbs R."/>
            <person name="Kuspa A."/>
            <person name="Muzny D."/>
            <person name="Queller D."/>
            <person name="Richards S."/>
            <person name="Strassman J."/>
            <person name="Sucgang R."/>
            <person name="Worley K."/>
            <person name="Schaap P."/>
        </authorList>
    </citation>
    <scope>NUCLEOTIDE SEQUENCE</scope>
    <source>
        <strain evidence="10">QSvi11</strain>
    </source>
</reference>
<dbReference type="GO" id="GO:0008270">
    <property type="term" value="F:zinc ion binding"/>
    <property type="evidence" value="ECO:0007669"/>
    <property type="project" value="InterPro"/>
</dbReference>
<dbReference type="GO" id="GO:0016485">
    <property type="term" value="P:protein processing"/>
    <property type="evidence" value="ECO:0007669"/>
    <property type="project" value="TreeGrafter"/>
</dbReference>
<gene>
    <name evidence="10" type="ORF">CYY_004178</name>
</gene>
<dbReference type="InterPro" id="IPR008969">
    <property type="entry name" value="CarboxyPept-like_regulatory"/>
</dbReference>
<name>A0A8J4PWK9_9MYCE</name>
<evidence type="ECO:0000256" key="1">
    <source>
        <dbReference type="ARBA" id="ARBA00001947"/>
    </source>
</evidence>
<dbReference type="InterPro" id="IPR000834">
    <property type="entry name" value="Peptidase_M14"/>
</dbReference>
<dbReference type="SMART" id="SM00631">
    <property type="entry name" value="Zn_pept"/>
    <property type="match status" value="1"/>
</dbReference>
<evidence type="ECO:0000313" key="11">
    <source>
        <dbReference type="Proteomes" id="UP000695562"/>
    </source>
</evidence>
<dbReference type="SUPFAM" id="SSF53187">
    <property type="entry name" value="Zn-dependent exopeptidases"/>
    <property type="match status" value="1"/>
</dbReference>
<dbReference type="OrthoDB" id="10249045at2759"/>
<evidence type="ECO:0000256" key="5">
    <source>
        <dbReference type="ARBA" id="ARBA00022833"/>
    </source>
</evidence>
<dbReference type="PROSITE" id="PS00133">
    <property type="entry name" value="CARBOXYPEPT_ZN_2"/>
    <property type="match status" value="1"/>
</dbReference>
<dbReference type="CDD" id="cd11308">
    <property type="entry name" value="Peptidase_M14NE-CP-C_like"/>
    <property type="match status" value="1"/>
</dbReference>
<dbReference type="PRINTS" id="PR00765">
    <property type="entry name" value="CRBOXYPTASEA"/>
</dbReference>
<feature type="active site" description="Proton donor/acceptor" evidence="7">
    <location>
        <position position="376"/>
    </location>
</feature>
<dbReference type="GO" id="GO:0005615">
    <property type="term" value="C:extracellular space"/>
    <property type="evidence" value="ECO:0007669"/>
    <property type="project" value="TreeGrafter"/>
</dbReference>
<dbReference type="PANTHER" id="PTHR11532">
    <property type="entry name" value="PROTEASE M14 CARBOXYPEPTIDASE"/>
    <property type="match status" value="1"/>
</dbReference>
<feature type="signal peptide" evidence="8">
    <location>
        <begin position="1"/>
        <end position="23"/>
    </location>
</feature>
<evidence type="ECO:0000256" key="3">
    <source>
        <dbReference type="ARBA" id="ARBA00022723"/>
    </source>
</evidence>
<keyword evidence="4" id="KW-0378">Hydrolase</keyword>
<dbReference type="GO" id="GO:0006518">
    <property type="term" value="P:peptide metabolic process"/>
    <property type="evidence" value="ECO:0007669"/>
    <property type="project" value="TreeGrafter"/>
</dbReference>
<dbReference type="SUPFAM" id="SSF49464">
    <property type="entry name" value="Carboxypeptidase regulatory domain-like"/>
    <property type="match status" value="1"/>
</dbReference>
<accession>A0A8J4PWK9</accession>
<keyword evidence="6" id="KW-0325">Glycoprotein</keyword>
<sequence length="501" mass="57357">MVIKSLIIITLLVLIFNVFIVKSHDINILNEQEEAQQEPGLYRIFHNGDAESLHFLKSVVKATDYDHFRSANSYDAYLTDVQYNLINSLSGLKVIEIHEPHKNPKFNRETERVSPIMSTSGDIQYNAYPSHQELINFMLKIHKKYPTITKLYSIGKSSQGRDLLVMDISQNANEKRMVPYIKLIGNIHGDEVAGRQCLLYLIDHLCYSYTKGLDKDVKQILENTVVSILPSMNPDGYEAKKRYNGNNFDLNRNFPDKYTLFNNILTTQPETVAVMDWSKSRNYILGCSIHGGSLVVNYPYDTNKGLTDYPSGIESPSPDDNIFRRIALTYAMNNPKMFKSNEFFAGITNGANWYSLNGGMQDWNYDFTGNFEVTIEMSYRKTPLPRELPGHWYDNLPALKEFLLIPLNTGVYGTVLNTRGQPITSAKIHVEGIDHPIPCGEYFGDYYRLLDIGLFNLTATADKYKPQTKQVFLDTIARKELIFNLEDEDSKDHNDQGVYHK</sequence>
<dbReference type="InterPro" id="IPR050753">
    <property type="entry name" value="Peptidase_M14_domain"/>
</dbReference>
<feature type="chain" id="PRO_5035329320" description="Peptidase M14 domain-containing protein" evidence="8">
    <location>
        <begin position="24"/>
        <end position="501"/>
    </location>
</feature>
<comment type="similarity">
    <text evidence="2 7">Belongs to the peptidase M14 family.</text>
</comment>
<keyword evidence="11" id="KW-1185">Reference proteome</keyword>
<evidence type="ECO:0000313" key="10">
    <source>
        <dbReference type="EMBL" id="KAF2074510.1"/>
    </source>
</evidence>
<evidence type="ECO:0000256" key="4">
    <source>
        <dbReference type="ARBA" id="ARBA00022801"/>
    </source>
</evidence>
<dbReference type="PANTHER" id="PTHR11532:SF57">
    <property type="entry name" value="CARBOXYPEPTIDASE D, B"/>
    <property type="match status" value="1"/>
</dbReference>
<evidence type="ECO:0000259" key="9">
    <source>
        <dbReference type="PROSITE" id="PS52035"/>
    </source>
</evidence>
<dbReference type="GO" id="GO:0004181">
    <property type="term" value="F:metallocarboxypeptidase activity"/>
    <property type="evidence" value="ECO:0007669"/>
    <property type="project" value="InterPro"/>
</dbReference>
<dbReference type="Pfam" id="PF00246">
    <property type="entry name" value="Peptidase_M14"/>
    <property type="match status" value="1"/>
</dbReference>
<dbReference type="PROSITE" id="PS52035">
    <property type="entry name" value="PEPTIDASE_M14"/>
    <property type="match status" value="1"/>
</dbReference>
<evidence type="ECO:0000256" key="7">
    <source>
        <dbReference type="PROSITE-ProRule" id="PRU01379"/>
    </source>
</evidence>
<dbReference type="AlphaFoldDB" id="A0A8J4PWK9"/>
<evidence type="ECO:0000256" key="2">
    <source>
        <dbReference type="ARBA" id="ARBA00005988"/>
    </source>
</evidence>
<dbReference type="Gene3D" id="2.60.40.1120">
    <property type="entry name" value="Carboxypeptidase-like, regulatory domain"/>
    <property type="match status" value="1"/>
</dbReference>
<comment type="cofactor">
    <cofactor evidence="1">
        <name>Zn(2+)</name>
        <dbReference type="ChEBI" id="CHEBI:29105"/>
    </cofactor>
</comment>
<evidence type="ECO:0000256" key="8">
    <source>
        <dbReference type="SAM" id="SignalP"/>
    </source>
</evidence>
<keyword evidence="5" id="KW-0862">Zinc</keyword>
<keyword evidence="3" id="KW-0479">Metal-binding</keyword>
<dbReference type="InterPro" id="IPR057247">
    <property type="entry name" value="CARBOXYPEPT_ZN_2"/>
</dbReference>
<feature type="domain" description="Peptidase M14" evidence="9">
    <location>
        <begin position="127"/>
        <end position="406"/>
    </location>
</feature>
<dbReference type="Proteomes" id="UP000695562">
    <property type="component" value="Unassembled WGS sequence"/>
</dbReference>
<dbReference type="EMBL" id="AJWJ01000143">
    <property type="protein sequence ID" value="KAF2074510.1"/>
    <property type="molecule type" value="Genomic_DNA"/>
</dbReference>
<proteinExistence type="inferred from homology"/>
<dbReference type="Gene3D" id="3.40.630.10">
    <property type="entry name" value="Zn peptidases"/>
    <property type="match status" value="1"/>
</dbReference>
<protein>
    <recommendedName>
        <fullName evidence="9">Peptidase M14 domain-containing protein</fullName>
    </recommendedName>
</protein>
<comment type="caution">
    <text evidence="10">The sequence shown here is derived from an EMBL/GenBank/DDBJ whole genome shotgun (WGS) entry which is preliminary data.</text>
</comment>
<evidence type="ECO:0000256" key="6">
    <source>
        <dbReference type="ARBA" id="ARBA00023180"/>
    </source>
</evidence>